<gene>
    <name evidence="6" type="ORF">BFR47_05105</name>
</gene>
<dbReference type="OrthoDB" id="6787458at2"/>
<evidence type="ECO:0000256" key="4">
    <source>
        <dbReference type="ARBA" id="ARBA00023163"/>
    </source>
</evidence>
<dbReference type="Gene3D" id="1.10.10.10">
    <property type="entry name" value="Winged helix-like DNA-binding domain superfamily/Winged helix DNA-binding domain"/>
    <property type="match status" value="1"/>
</dbReference>
<dbReference type="RefSeq" id="WP_071473778.1">
    <property type="nucleotide sequence ID" value="NZ_MDKE01000055.1"/>
</dbReference>
<evidence type="ECO:0000313" key="7">
    <source>
        <dbReference type="Proteomes" id="UP000243073"/>
    </source>
</evidence>
<dbReference type="Pfam" id="PF00126">
    <property type="entry name" value="HTH_1"/>
    <property type="match status" value="1"/>
</dbReference>
<dbReference type="InterPro" id="IPR000847">
    <property type="entry name" value="LysR_HTH_N"/>
</dbReference>
<dbReference type="SUPFAM" id="SSF53850">
    <property type="entry name" value="Periplasmic binding protein-like II"/>
    <property type="match status" value="1"/>
</dbReference>
<name>A0A1J4QAS4_9GAMM</name>
<evidence type="ECO:0000256" key="1">
    <source>
        <dbReference type="ARBA" id="ARBA00009437"/>
    </source>
</evidence>
<dbReference type="PANTHER" id="PTHR30537">
    <property type="entry name" value="HTH-TYPE TRANSCRIPTIONAL REGULATOR"/>
    <property type="match status" value="1"/>
</dbReference>
<dbReference type="InterPro" id="IPR005119">
    <property type="entry name" value="LysR_subst-bd"/>
</dbReference>
<dbReference type="InterPro" id="IPR036390">
    <property type="entry name" value="WH_DNA-bd_sf"/>
</dbReference>
<comment type="caution">
    <text evidence="6">The sequence shown here is derived from an EMBL/GenBank/DDBJ whole genome shotgun (WGS) entry which is preliminary data.</text>
</comment>
<keyword evidence="4" id="KW-0804">Transcription</keyword>
<dbReference type="GO" id="GO:0006351">
    <property type="term" value="P:DNA-templated transcription"/>
    <property type="evidence" value="ECO:0007669"/>
    <property type="project" value="TreeGrafter"/>
</dbReference>
<dbReference type="EMBL" id="MDKE01000055">
    <property type="protein sequence ID" value="OIN05569.1"/>
    <property type="molecule type" value="Genomic_DNA"/>
</dbReference>
<evidence type="ECO:0000256" key="2">
    <source>
        <dbReference type="ARBA" id="ARBA00023015"/>
    </source>
</evidence>
<evidence type="ECO:0000313" key="6">
    <source>
        <dbReference type="EMBL" id="OIN05569.1"/>
    </source>
</evidence>
<dbReference type="FunFam" id="1.10.10.10:FF:000038">
    <property type="entry name" value="Glycine cleavage system transcriptional activator"/>
    <property type="match status" value="1"/>
</dbReference>
<dbReference type="PRINTS" id="PR00039">
    <property type="entry name" value="HTHLYSR"/>
</dbReference>
<dbReference type="PROSITE" id="PS50931">
    <property type="entry name" value="HTH_LYSR"/>
    <property type="match status" value="1"/>
</dbReference>
<dbReference type="Gene3D" id="3.40.190.10">
    <property type="entry name" value="Periplasmic binding protein-like II"/>
    <property type="match status" value="2"/>
</dbReference>
<organism evidence="6 7">
    <name type="scientific">Oceanisphaera psychrotolerans</name>
    <dbReference type="NCBI Taxonomy" id="1414654"/>
    <lineage>
        <taxon>Bacteria</taxon>
        <taxon>Pseudomonadati</taxon>
        <taxon>Pseudomonadota</taxon>
        <taxon>Gammaproteobacteria</taxon>
        <taxon>Aeromonadales</taxon>
        <taxon>Aeromonadaceae</taxon>
        <taxon>Oceanisphaera</taxon>
    </lineage>
</organism>
<dbReference type="Pfam" id="PF03466">
    <property type="entry name" value="LysR_substrate"/>
    <property type="match status" value="1"/>
</dbReference>
<protein>
    <submittedName>
        <fullName evidence="6">LysR family transcriptional regulator</fullName>
    </submittedName>
</protein>
<dbReference type="SUPFAM" id="SSF46785">
    <property type="entry name" value="Winged helix' DNA-binding domain"/>
    <property type="match status" value="1"/>
</dbReference>
<proteinExistence type="inferred from homology"/>
<dbReference type="GO" id="GO:0043565">
    <property type="term" value="F:sequence-specific DNA binding"/>
    <property type="evidence" value="ECO:0007669"/>
    <property type="project" value="TreeGrafter"/>
</dbReference>
<keyword evidence="2" id="KW-0805">Transcription regulation</keyword>
<reference evidence="6 7" key="1">
    <citation type="submission" date="2016-07" db="EMBL/GenBank/DDBJ databases">
        <title>Draft Genome Sequence of Oceanisphaera psychrotolerans, isolated from coastal sediment samples.</title>
        <authorList>
            <person name="Zhuo S."/>
            <person name="Ruan Z."/>
        </authorList>
    </citation>
    <scope>NUCLEOTIDE SEQUENCE [LARGE SCALE GENOMIC DNA]</scope>
    <source>
        <strain evidence="6 7">LAM-WHM-ZC</strain>
    </source>
</reference>
<feature type="domain" description="HTH lysR-type" evidence="5">
    <location>
        <begin position="7"/>
        <end position="64"/>
    </location>
</feature>
<dbReference type="PANTHER" id="PTHR30537:SF74">
    <property type="entry name" value="HTH-TYPE TRANSCRIPTIONAL REGULATOR TRPI"/>
    <property type="match status" value="1"/>
</dbReference>
<evidence type="ECO:0000259" key="5">
    <source>
        <dbReference type="PROSITE" id="PS50931"/>
    </source>
</evidence>
<accession>A0A1J4QAS4</accession>
<keyword evidence="7" id="KW-1185">Reference proteome</keyword>
<dbReference type="Proteomes" id="UP000243073">
    <property type="component" value="Unassembled WGS sequence"/>
</dbReference>
<dbReference type="GO" id="GO:0003700">
    <property type="term" value="F:DNA-binding transcription factor activity"/>
    <property type="evidence" value="ECO:0007669"/>
    <property type="project" value="InterPro"/>
</dbReference>
<dbReference type="CDD" id="cd08432">
    <property type="entry name" value="PBP2_GcdR_TrpI_HvrB_AmpR_like"/>
    <property type="match status" value="1"/>
</dbReference>
<sequence length="312" mass="35380">MKIKPLPPMNSLIVFEAAARHLSFTLAANELSVTQGAISRQIRQLEEYLGKDLFVRANRNISLTPTGLQYYQTIYRALLDVALATGEIKKWQGEQQITVATTNAMAALWLLPKVAEFQRQHEEVDLRILASDQVTDYRRLDCDIALFYCRLPPAEMQVTTLFPEEVFPVCSPAYLERCQDWNTPEALFGKTLLFLDESQRDWLSWQQWFEQVGLPPVTPRNRININNYPMLLQAAINGQGVALAWGSLVDEYLESGALVRPVDMVLRTPASFCMLEPLNRGVVPSSVKLFRQWLLEQLPGQVGEKGLREPGS</sequence>
<keyword evidence="3" id="KW-0238">DNA-binding</keyword>
<dbReference type="AlphaFoldDB" id="A0A1J4QAS4"/>
<dbReference type="InterPro" id="IPR058163">
    <property type="entry name" value="LysR-type_TF_proteobact-type"/>
</dbReference>
<dbReference type="InterPro" id="IPR036388">
    <property type="entry name" value="WH-like_DNA-bd_sf"/>
</dbReference>
<evidence type="ECO:0000256" key="3">
    <source>
        <dbReference type="ARBA" id="ARBA00023125"/>
    </source>
</evidence>
<dbReference type="STRING" id="1414654.BFR47_05105"/>
<comment type="similarity">
    <text evidence="1">Belongs to the LysR transcriptional regulatory family.</text>
</comment>